<evidence type="ECO:0000256" key="2">
    <source>
        <dbReference type="ARBA" id="ARBA00022475"/>
    </source>
</evidence>
<dbReference type="STRING" id="547042.BACCOPRO_03366"/>
<feature type="non-terminal residue" evidence="6">
    <location>
        <position position="1"/>
    </location>
</feature>
<dbReference type="InterPro" id="IPR036259">
    <property type="entry name" value="MFS_trans_sf"/>
</dbReference>
<sequence length="497" mass="53002">KRMNQQKQNGNLIAIVAMCFLFAMISFVTNLAAPFGTIWKNQYAGANTLGMMGNMMNFLAYLFMGIPAGNMLVKIGYKKTSLTAMAVGFVGLLVQYLSSTFGAETEVFALGEYSIKMNFIIYLLGAFICGFSVCMLNTVVNPMLNLLGGGGNKGNQLIQLGGAVNSLSATLTPLFVGVLIGTVTPKTAMTDVVPLLFIAMGVFAVTFIIISFVSIPEPHLRKGKVEKVKFSHSPWSFRHTVLGVIGIFIYVGIEIGIPGTLNFYLADSSDKGAGILANGAAIGGAITAIYWLLMLVGRLTSSVISGKVSTRTQLIAVSTTAILFTLIAIFTPKNVGINVPTMVYDPVAKTTEILTNAGMPANEISAFIANPSEESLSAQAELLSASHMTPADVMRSLETPKVPISALFLVLCGLCTSIMWGGIFNLAVEGLGKYTAQASGIFMMMVVGGGIFPLLQQVISDAVGYMASYWLIIFMLAYLLFYGLVGCKNVNKDIPVE</sequence>
<keyword evidence="2" id="KW-1003">Cell membrane</keyword>
<dbReference type="InterPro" id="IPR011701">
    <property type="entry name" value="MFS"/>
</dbReference>
<dbReference type="GO" id="GO:0022857">
    <property type="term" value="F:transmembrane transporter activity"/>
    <property type="evidence" value="ECO:0007669"/>
    <property type="project" value="InterPro"/>
</dbReference>
<gene>
    <name evidence="6" type="ORF">BACCOPRO_03366</name>
</gene>
<keyword evidence="7" id="KW-1185">Reference proteome</keyword>
<dbReference type="AlphaFoldDB" id="S0FBK0"/>
<dbReference type="GO" id="GO:0005886">
    <property type="term" value="C:plasma membrane"/>
    <property type="evidence" value="ECO:0007669"/>
    <property type="project" value="UniProtKB-SubCell"/>
</dbReference>
<evidence type="ECO:0000256" key="1">
    <source>
        <dbReference type="ARBA" id="ARBA00004429"/>
    </source>
</evidence>
<dbReference type="PANTHER" id="PTHR43702:SF3">
    <property type="entry name" value="PROTEIN TSGA"/>
    <property type="match status" value="1"/>
</dbReference>
<dbReference type="Pfam" id="PF07690">
    <property type="entry name" value="MFS_1"/>
    <property type="match status" value="1"/>
</dbReference>
<dbReference type="PANTHER" id="PTHR43702">
    <property type="entry name" value="L-FUCOSE-PROTON SYMPORTER"/>
    <property type="match status" value="1"/>
</dbReference>
<reference evidence="6 7" key="1">
    <citation type="submission" date="2008-12" db="EMBL/GenBank/DDBJ databases">
        <authorList>
            <person name="Fulton L."/>
            <person name="Clifton S."/>
            <person name="Fulton B."/>
            <person name="Xu J."/>
            <person name="Minx P."/>
            <person name="Pepin K.H."/>
            <person name="Johnson M."/>
            <person name="Bhonagiri V."/>
            <person name="Nash W.E."/>
            <person name="Mardis E.R."/>
            <person name="Wilson R.K."/>
        </authorList>
    </citation>
    <scope>NUCLEOTIDE SEQUENCE [LARGE SCALE GENOMIC DNA]</scope>
    <source>
        <strain evidence="6 7">DSM 18228</strain>
    </source>
</reference>
<evidence type="ECO:0000256" key="3">
    <source>
        <dbReference type="ARBA" id="ARBA00022692"/>
    </source>
</evidence>
<organism evidence="6 7">
    <name type="scientific">Phocaeicola coprophilus DSM 18228 = JCM 13818</name>
    <dbReference type="NCBI Taxonomy" id="547042"/>
    <lineage>
        <taxon>Bacteria</taxon>
        <taxon>Pseudomonadati</taxon>
        <taxon>Bacteroidota</taxon>
        <taxon>Bacteroidia</taxon>
        <taxon>Bacteroidales</taxon>
        <taxon>Bacteroidaceae</taxon>
        <taxon>Phocaeicola</taxon>
    </lineage>
</organism>
<comment type="caution">
    <text evidence="6">The sequence shown here is derived from an EMBL/GenBank/DDBJ whole genome shotgun (WGS) entry which is preliminary data.</text>
</comment>
<keyword evidence="3" id="KW-0812">Transmembrane</keyword>
<protein>
    <submittedName>
        <fullName evidence="6">Transporter, major facilitator family protein</fullName>
    </submittedName>
</protein>
<dbReference type="eggNOG" id="COG0738">
    <property type="taxonomic scope" value="Bacteria"/>
</dbReference>
<dbReference type="SUPFAM" id="SSF103473">
    <property type="entry name" value="MFS general substrate transporter"/>
    <property type="match status" value="1"/>
</dbReference>
<keyword evidence="4" id="KW-1133">Transmembrane helix</keyword>
<evidence type="ECO:0000313" key="6">
    <source>
        <dbReference type="EMBL" id="EEF77843.1"/>
    </source>
</evidence>
<evidence type="ECO:0000256" key="5">
    <source>
        <dbReference type="ARBA" id="ARBA00023136"/>
    </source>
</evidence>
<dbReference type="HOGENOM" id="CLU_028452_2_1_10"/>
<dbReference type="Gene3D" id="1.20.1250.20">
    <property type="entry name" value="MFS general substrate transporter like domains"/>
    <property type="match status" value="3"/>
</dbReference>
<dbReference type="InterPro" id="IPR050375">
    <property type="entry name" value="MFS_TsgA-like"/>
</dbReference>
<dbReference type="Proteomes" id="UP000014073">
    <property type="component" value="Unassembled WGS sequence"/>
</dbReference>
<name>S0FBK0_9BACT</name>
<evidence type="ECO:0000256" key="4">
    <source>
        <dbReference type="ARBA" id="ARBA00022989"/>
    </source>
</evidence>
<comment type="subcellular location">
    <subcellularLocation>
        <location evidence="1">Cell inner membrane</location>
        <topology evidence="1">Multi-pass membrane protein</topology>
    </subcellularLocation>
</comment>
<proteinExistence type="predicted"/>
<keyword evidence="5" id="KW-0472">Membrane</keyword>
<accession>S0FBK0</accession>
<evidence type="ECO:0000313" key="7">
    <source>
        <dbReference type="Proteomes" id="UP000014073"/>
    </source>
</evidence>
<dbReference type="EMBL" id="ACBW01000213">
    <property type="protein sequence ID" value="EEF77843.1"/>
    <property type="molecule type" value="Genomic_DNA"/>
</dbReference>